<dbReference type="Pfam" id="PF02615">
    <property type="entry name" value="Ldh_2"/>
    <property type="match status" value="1"/>
</dbReference>
<dbReference type="RefSeq" id="WP_113903878.1">
    <property type="nucleotide sequence ID" value="NZ_QNSB01000004.1"/>
</dbReference>
<evidence type="ECO:0000313" key="5">
    <source>
        <dbReference type="Proteomes" id="UP000253509"/>
    </source>
</evidence>
<dbReference type="SUPFAM" id="SSF89733">
    <property type="entry name" value="L-sulfolactate dehydrogenase-like"/>
    <property type="match status" value="1"/>
</dbReference>
<dbReference type="InterPro" id="IPR043143">
    <property type="entry name" value="Mal/L-sulf/L-lact_DH-like_NADP"/>
</dbReference>
<protein>
    <submittedName>
        <fullName evidence="4">Delta1-piperideine-2-carboxylate reductase</fullName>
    </submittedName>
</protein>
<evidence type="ECO:0000256" key="1">
    <source>
        <dbReference type="ARBA" id="ARBA00006056"/>
    </source>
</evidence>
<organism evidence="4 5">
    <name type="scientific">Brevibacterium celere</name>
    <dbReference type="NCBI Taxonomy" id="225845"/>
    <lineage>
        <taxon>Bacteria</taxon>
        <taxon>Bacillati</taxon>
        <taxon>Actinomycetota</taxon>
        <taxon>Actinomycetes</taxon>
        <taxon>Micrococcales</taxon>
        <taxon>Brevibacteriaceae</taxon>
        <taxon>Brevibacterium</taxon>
    </lineage>
</organism>
<sequence>MPTSADHPSPSAVEPPARSAAEGLGERISFEELVALIEGRLRAAGACEPVARELALNCASCERDGTLSHGVFRVRGYVDSLGRGWADGCAEPEVERAGGAFVRVDGRNGFSQPALAAAREEIAEAVREAGAAVVAIRDAHHFSALWPELESFARSGLVALGMIAGGKAAVIPPGARQRVFGTNPFGFATPAADADPVVFDFATSTMSHGDLQLHRNEGRSVPPGTGVDGDGEDCMDPAVILAEGGLSPFGGHKGALLSLMIETLAAGLTGAGFTVEIDAEAPAGAHTFRTGQLYIVIDPKRGSGDGFPGRVAELVGMLREAGMSRMPGDRRYARRRRAEVEGIPVTDDIRALRGEVSG</sequence>
<dbReference type="PANTHER" id="PTHR11091:SF0">
    <property type="entry name" value="MALATE DEHYDROGENASE"/>
    <property type="match status" value="1"/>
</dbReference>
<dbReference type="EMBL" id="QNSB01000004">
    <property type="protein sequence ID" value="RBP72353.1"/>
    <property type="molecule type" value="Genomic_DNA"/>
</dbReference>
<dbReference type="InterPro" id="IPR003767">
    <property type="entry name" value="Malate/L-lactate_DH-like"/>
</dbReference>
<keyword evidence="2" id="KW-0560">Oxidoreductase</keyword>
<dbReference type="PANTHER" id="PTHR11091">
    <property type="entry name" value="OXIDOREDUCTASE-RELATED"/>
    <property type="match status" value="1"/>
</dbReference>
<feature type="region of interest" description="Disordered" evidence="3">
    <location>
        <begin position="1"/>
        <end position="21"/>
    </location>
</feature>
<proteinExistence type="inferred from homology"/>
<reference evidence="4 5" key="1">
    <citation type="submission" date="2018-06" db="EMBL/GenBank/DDBJ databases">
        <title>Freshwater and sediment microbial communities from various areas in North America, analyzing microbe dynamics in response to fracking.</title>
        <authorList>
            <person name="Lamendella R."/>
        </authorList>
    </citation>
    <scope>NUCLEOTIDE SEQUENCE [LARGE SCALE GENOMIC DNA]</scope>
    <source>
        <strain evidence="4 5">3b_TX</strain>
    </source>
</reference>
<evidence type="ECO:0000256" key="3">
    <source>
        <dbReference type="SAM" id="MobiDB-lite"/>
    </source>
</evidence>
<dbReference type="Gene3D" id="3.30.1370.60">
    <property type="entry name" value="Hypothetical oxidoreductase yiak, domain 2"/>
    <property type="match status" value="1"/>
</dbReference>
<dbReference type="Gene3D" id="1.10.1530.10">
    <property type="match status" value="1"/>
</dbReference>
<comment type="caution">
    <text evidence="4">The sequence shown here is derived from an EMBL/GenBank/DDBJ whole genome shotgun (WGS) entry which is preliminary data.</text>
</comment>
<dbReference type="GO" id="GO:0016491">
    <property type="term" value="F:oxidoreductase activity"/>
    <property type="evidence" value="ECO:0007669"/>
    <property type="project" value="UniProtKB-KW"/>
</dbReference>
<evidence type="ECO:0000313" key="4">
    <source>
        <dbReference type="EMBL" id="RBP72353.1"/>
    </source>
</evidence>
<dbReference type="AlphaFoldDB" id="A0A366IMD0"/>
<accession>A0A366IMD0</accession>
<gene>
    <name evidence="4" type="ORF">DFO65_104312</name>
</gene>
<dbReference type="InterPro" id="IPR043144">
    <property type="entry name" value="Mal/L-sulf/L-lact_DH-like_ah"/>
</dbReference>
<keyword evidence="5" id="KW-1185">Reference proteome</keyword>
<evidence type="ECO:0000256" key="2">
    <source>
        <dbReference type="ARBA" id="ARBA00023002"/>
    </source>
</evidence>
<name>A0A366IMD0_9MICO</name>
<dbReference type="InterPro" id="IPR036111">
    <property type="entry name" value="Mal/L-sulfo/L-lacto_DH-like_sf"/>
</dbReference>
<comment type="similarity">
    <text evidence="1">Belongs to the LDH2/MDH2 oxidoreductase family.</text>
</comment>
<dbReference type="Proteomes" id="UP000253509">
    <property type="component" value="Unassembled WGS sequence"/>
</dbReference>